<evidence type="ECO:0000313" key="2">
    <source>
        <dbReference type="EMBL" id="TCC47506.1"/>
    </source>
</evidence>
<dbReference type="Proteomes" id="UP000293342">
    <property type="component" value="Unassembled WGS sequence"/>
</dbReference>
<dbReference type="EMBL" id="SJKD01000005">
    <property type="protein sequence ID" value="TCC47506.1"/>
    <property type="molecule type" value="Genomic_DNA"/>
</dbReference>
<reference evidence="2 3" key="1">
    <citation type="submission" date="2019-02" db="EMBL/GenBank/DDBJ databases">
        <title>Kribbella capetownensis sp. nov. and Kribbella speibonae sp. nov., isolated from soil.</title>
        <authorList>
            <person name="Curtis S.M."/>
            <person name="Norton I."/>
            <person name="Everest G.J."/>
            <person name="Meyers P.R."/>
        </authorList>
    </citation>
    <scope>NUCLEOTIDE SEQUENCE [LARGE SCALE GENOMIC DNA]</scope>
    <source>
        <strain evidence="2 3">YM53</strain>
    </source>
</reference>
<evidence type="ECO:0000313" key="3">
    <source>
        <dbReference type="Proteomes" id="UP000293342"/>
    </source>
</evidence>
<accession>A0A4R0JR27</accession>
<dbReference type="RefSeq" id="WP_131515577.1">
    <property type="nucleotide sequence ID" value="NZ_SJKD01000005.1"/>
</dbReference>
<feature type="domain" description="DUF6603" evidence="1">
    <location>
        <begin position="439"/>
        <end position="999"/>
    </location>
</feature>
<protein>
    <recommendedName>
        <fullName evidence="1">DUF6603 domain-containing protein</fullName>
    </recommendedName>
</protein>
<comment type="caution">
    <text evidence="2">The sequence shown here is derived from an EMBL/GenBank/DDBJ whole genome shotgun (WGS) entry which is preliminary data.</text>
</comment>
<evidence type="ECO:0000259" key="1">
    <source>
        <dbReference type="Pfam" id="PF20248"/>
    </source>
</evidence>
<proteinExistence type="predicted"/>
<dbReference type="Pfam" id="PF20248">
    <property type="entry name" value="DUF6603"/>
    <property type="match status" value="1"/>
</dbReference>
<keyword evidence="3" id="KW-1185">Reference proteome</keyword>
<dbReference type="InterPro" id="IPR046538">
    <property type="entry name" value="DUF6603"/>
</dbReference>
<name>A0A4R0JR27_9ACTN</name>
<organism evidence="2 3">
    <name type="scientific">Kribbella capetownensis</name>
    <dbReference type="NCBI Taxonomy" id="1572659"/>
    <lineage>
        <taxon>Bacteria</taxon>
        <taxon>Bacillati</taxon>
        <taxon>Actinomycetota</taxon>
        <taxon>Actinomycetes</taxon>
        <taxon>Propionibacteriales</taxon>
        <taxon>Kribbellaceae</taxon>
        <taxon>Kribbella</taxon>
    </lineage>
</organism>
<sequence length="1145" mass="122902">MDENAQRLLFRELATFVEPLGGLAQDPDALVEFLYRIGWPIEDLLGNDTARVVEAFAGIAGAVDTLTDLADDPPQTVPELQAGLAAARALFGLVDALPALLGTAAPPNADRLPGDVIEALTLVYLARRTPRLHRLLELLTVIRERGPAEGATVRDALRTIKYAGEIQLDRLGRLLTRPGEVFAEEYWPDGVPNRVRAAEVADRLFPRIQQVIEPHEVNQAPVTRRLGMLHGRGIGPEDLPAADEQRLAAMLTFVWDLLDGTTSDFREIGLSVGILPADEGGPGVFVVPTGASDFLHRFGDWVVQLSGSAELPGFRITDDGLAFFTAGAGIPNVELVLVPVPEGSRRLLIGAADGTRLEVGEFFVSIGLRQVNDDTELRVMVSLTDAAFVVGPDSADSFLRNFLPSGDSRIEFSTTVGWSSLNGFEVEGSGALETRIPAHVRLGPVTGTGIVLGLTAGDEGLDAKIGADLTVEVGPVSVVVQDIGLRLSVGFPRSGGNAGPLELAPAFKPPSGAGLAIDAGVLTGGGFLSFDPERGEYAGVVELELADFISLKGIGLISTRLPDGSDGFSLLIVLSAEFPEPGLQLGFGFKLLAVGGLVGVNRTVRMQALMDGVRSGAIESIMFPEDVVANAPRVLRDLQAFFPAQRDRFLIGPMVKLAWGSPALIVATVAVVVEIPGNVAFAGVLKLALPRDDTPILLLQVNFAGLIETDQRRMFFFAGLFESRVLHLTLDGDMGVLISWGEDANLVVTVGGFHPSYTPPPLPFPAPRRMHLDILSERNARLGLSGYFAVTSNTVQFGAAVDLYFKFSAFRVEGHAGFDALFQLSPFAFTAEASASVSLKAFGVGCFSISLRFTLEGPTPWRAHGRGSVSLLFFDISANFDITWGEHRDTQLPPVRVLPIVAAEFAKPANWQTLAPRSKPLVSLRQLPGSEEDLVLHPLGTLFVRQQAVPLDLTLDRIGAQQPSDVDRVTVEVTGGPLVKLADATESFALAQFQDMDDAAKLSLPAFQREHAGLELAPAGGALTSVHAVRRTARYEEIVIDSARPRVRRRFAVFQTRLFEHFLRGDSISRSELSQAQRSLRQPFTDAIRVTGDTFAVARTQDNTLAAPAFANETAARQYLARQLALDPELTGTLHVIPAAEAMQS</sequence>
<dbReference type="AlphaFoldDB" id="A0A4R0JR27"/>
<gene>
    <name evidence="2" type="ORF">E0H75_22270</name>
</gene>
<dbReference type="OrthoDB" id="535891at2"/>